<dbReference type="AlphaFoldDB" id="A0A6A6T9E2"/>
<evidence type="ECO:0000256" key="7">
    <source>
        <dbReference type="RuleBase" id="RU361238"/>
    </source>
</evidence>
<dbReference type="Proteomes" id="UP000799324">
    <property type="component" value="Unassembled WGS sequence"/>
</dbReference>
<evidence type="ECO:0000256" key="6">
    <source>
        <dbReference type="ARBA" id="ARBA00034075"/>
    </source>
</evidence>
<evidence type="ECO:0000256" key="5">
    <source>
        <dbReference type="ARBA" id="ARBA00023157"/>
    </source>
</evidence>
<keyword evidence="2" id="KW-0624">Polysaccharide degradation</keyword>
<dbReference type="OrthoDB" id="3039123at2759"/>
<evidence type="ECO:0000256" key="1">
    <source>
        <dbReference type="ARBA" id="ARBA00022487"/>
    </source>
</evidence>
<dbReference type="EC" id="3.1.1.-" evidence="7"/>
<protein>
    <recommendedName>
        <fullName evidence="7">Carboxylic ester hydrolase</fullName>
        <ecNumber evidence="7">3.1.1.-</ecNumber>
    </recommendedName>
</protein>
<dbReference type="GO" id="GO:0052689">
    <property type="term" value="F:carboxylic ester hydrolase activity"/>
    <property type="evidence" value="ECO:0007669"/>
    <property type="project" value="UniProtKB-KW"/>
</dbReference>
<reference evidence="8" key="1">
    <citation type="journal article" date="2020" name="Stud. Mycol.">
        <title>101 Dothideomycetes genomes: a test case for predicting lifestyles and emergence of pathogens.</title>
        <authorList>
            <person name="Haridas S."/>
            <person name="Albert R."/>
            <person name="Binder M."/>
            <person name="Bloem J."/>
            <person name="Labutti K."/>
            <person name="Salamov A."/>
            <person name="Andreopoulos B."/>
            <person name="Baker S."/>
            <person name="Barry K."/>
            <person name="Bills G."/>
            <person name="Bluhm B."/>
            <person name="Cannon C."/>
            <person name="Castanera R."/>
            <person name="Culley D."/>
            <person name="Daum C."/>
            <person name="Ezra D."/>
            <person name="Gonzalez J."/>
            <person name="Henrissat B."/>
            <person name="Kuo A."/>
            <person name="Liang C."/>
            <person name="Lipzen A."/>
            <person name="Lutzoni F."/>
            <person name="Magnuson J."/>
            <person name="Mondo S."/>
            <person name="Nolan M."/>
            <person name="Ohm R."/>
            <person name="Pangilinan J."/>
            <person name="Park H.-J."/>
            <person name="Ramirez L."/>
            <person name="Alfaro M."/>
            <person name="Sun H."/>
            <person name="Tritt A."/>
            <person name="Yoshinaga Y."/>
            <person name="Zwiers L.-H."/>
            <person name="Turgeon B."/>
            <person name="Goodwin S."/>
            <person name="Spatafora J."/>
            <person name="Crous P."/>
            <person name="Grigoriev I."/>
        </authorList>
    </citation>
    <scope>NUCLEOTIDE SEQUENCE</scope>
    <source>
        <strain evidence="8">CBS 122681</strain>
    </source>
</reference>
<sequence length="389" mass="43089">MKPFNFRRALLFASGTYYIAQTSALNCTSSAFQYLLDPNATILHAIEVPANGAYGDNIEAAYPANSTALPALCALTINVTSSAASSYQFGLFLPEDWNGRFSAVGNGGAAGGINWPLMGIMIDTLHQLYGHYSTLEKPLFFHPMVLWSEAAWAGNLPGNEPASVSSMAILDFQDPNWDWRTLNYSGIQEGTARFYTGGADMVPNQYDITPFAKRGGKLFHYHGQGDATIPYESSRTWYENTYRNVTTKGVDVDDFYRLFYVPGMLHCLQSNGDAPWYFGAGEQPGILGFDMYGVPGFRDAQHDAVLALIKWVEEDMAPDHIIATKYVNDTVSLGVKRQRKVCKYGILDERNSSETMWMKRIAGSAKESLSRQYNSKLCPLSIEAGLEKI</sequence>
<dbReference type="Pfam" id="PF07519">
    <property type="entry name" value="Tannase"/>
    <property type="match status" value="1"/>
</dbReference>
<comment type="catalytic activity">
    <reaction evidence="6">
        <text>feruloyl-polysaccharide + H2O = ferulate + polysaccharide.</text>
        <dbReference type="EC" id="3.1.1.73"/>
    </reaction>
</comment>
<evidence type="ECO:0000256" key="4">
    <source>
        <dbReference type="ARBA" id="ARBA00022801"/>
    </source>
</evidence>
<dbReference type="EMBL" id="MU004338">
    <property type="protein sequence ID" value="KAF2656272.1"/>
    <property type="molecule type" value="Genomic_DNA"/>
</dbReference>
<keyword evidence="2" id="KW-0858">Xylan degradation</keyword>
<organism evidence="8 9">
    <name type="scientific">Lophiostoma macrostomum CBS 122681</name>
    <dbReference type="NCBI Taxonomy" id="1314788"/>
    <lineage>
        <taxon>Eukaryota</taxon>
        <taxon>Fungi</taxon>
        <taxon>Dikarya</taxon>
        <taxon>Ascomycota</taxon>
        <taxon>Pezizomycotina</taxon>
        <taxon>Dothideomycetes</taxon>
        <taxon>Pleosporomycetidae</taxon>
        <taxon>Pleosporales</taxon>
        <taxon>Lophiostomataceae</taxon>
        <taxon>Lophiostoma</taxon>
    </lineage>
</organism>
<dbReference type="PANTHER" id="PTHR33938:SF15">
    <property type="entry name" value="FERULOYL ESTERASE B-RELATED"/>
    <property type="match status" value="1"/>
</dbReference>
<evidence type="ECO:0000256" key="2">
    <source>
        <dbReference type="ARBA" id="ARBA00022651"/>
    </source>
</evidence>
<keyword evidence="5" id="KW-1015">Disulfide bond</keyword>
<gene>
    <name evidence="8" type="ORF">K491DRAFT_678178</name>
</gene>
<keyword evidence="9" id="KW-1185">Reference proteome</keyword>
<name>A0A6A6T9E2_9PLEO</name>
<accession>A0A6A6T9E2</accession>
<dbReference type="InterPro" id="IPR011118">
    <property type="entry name" value="Tannase/feruloyl_esterase"/>
</dbReference>
<keyword evidence="1" id="KW-0719">Serine esterase</keyword>
<comment type="similarity">
    <text evidence="7">Belongs to the tannase family.</text>
</comment>
<keyword evidence="2" id="KW-0119">Carbohydrate metabolism</keyword>
<keyword evidence="3" id="KW-0732">Signal</keyword>
<evidence type="ECO:0000313" key="8">
    <source>
        <dbReference type="EMBL" id="KAF2656272.1"/>
    </source>
</evidence>
<proteinExistence type="inferred from homology"/>
<evidence type="ECO:0000313" key="9">
    <source>
        <dbReference type="Proteomes" id="UP000799324"/>
    </source>
</evidence>
<dbReference type="PANTHER" id="PTHR33938">
    <property type="entry name" value="FERULOYL ESTERASE B-RELATED"/>
    <property type="match status" value="1"/>
</dbReference>
<evidence type="ECO:0000256" key="3">
    <source>
        <dbReference type="ARBA" id="ARBA00022729"/>
    </source>
</evidence>
<keyword evidence="4 7" id="KW-0378">Hydrolase</keyword>